<evidence type="ECO:0000313" key="24">
    <source>
        <dbReference type="Proteomes" id="UP000053797"/>
    </source>
</evidence>
<dbReference type="InterPro" id="IPR011037">
    <property type="entry name" value="Pyrv_Knase-like_insert_dom_sf"/>
</dbReference>
<evidence type="ECO:0000256" key="8">
    <source>
        <dbReference type="ARBA" id="ARBA00022679"/>
    </source>
</evidence>
<dbReference type="InterPro" id="IPR015806">
    <property type="entry name" value="Pyrv_Knase_insert_dom_sf"/>
</dbReference>
<comment type="similarity">
    <text evidence="5 18">Belongs to the pyruvate kinase family.</text>
</comment>
<dbReference type="GO" id="GO:0006950">
    <property type="term" value="P:response to stress"/>
    <property type="evidence" value="ECO:0007669"/>
    <property type="project" value="UniProtKB-ARBA"/>
</dbReference>
<dbReference type="GO" id="GO:0005524">
    <property type="term" value="F:ATP binding"/>
    <property type="evidence" value="ECO:0007669"/>
    <property type="project" value="UniProtKB-KW"/>
</dbReference>
<dbReference type="InterPro" id="IPR015793">
    <property type="entry name" value="Pyrv_Knase_brl"/>
</dbReference>
<dbReference type="InterPro" id="IPR001697">
    <property type="entry name" value="Pyr_Knase"/>
</dbReference>
<evidence type="ECO:0000256" key="3">
    <source>
        <dbReference type="ARBA" id="ARBA00004997"/>
    </source>
</evidence>
<dbReference type="SUPFAM" id="SSF51621">
    <property type="entry name" value="Phosphoenolpyruvate/pyruvate domain"/>
    <property type="match status" value="1"/>
</dbReference>
<dbReference type="GO" id="GO:0030955">
    <property type="term" value="F:potassium ion binding"/>
    <property type="evidence" value="ECO:0007669"/>
    <property type="project" value="UniProtKB-UniRule"/>
</dbReference>
<dbReference type="NCBIfam" id="NF004491">
    <property type="entry name" value="PRK05826.1"/>
    <property type="match status" value="1"/>
</dbReference>
<evidence type="ECO:0000256" key="16">
    <source>
        <dbReference type="ARBA" id="ARBA00023317"/>
    </source>
</evidence>
<dbReference type="GO" id="GO:0004743">
    <property type="term" value="F:pyruvate kinase activity"/>
    <property type="evidence" value="ECO:0007669"/>
    <property type="project" value="UniProtKB-UniRule"/>
</dbReference>
<dbReference type="InterPro" id="IPR036918">
    <property type="entry name" value="Pyrv_Knase_C_sf"/>
</dbReference>
<name>A0A0V8GJ85_9BACL</name>
<dbReference type="FunFam" id="2.40.33.10:FF:000001">
    <property type="entry name" value="Pyruvate kinase"/>
    <property type="match status" value="1"/>
</dbReference>
<evidence type="ECO:0000256" key="15">
    <source>
        <dbReference type="ARBA" id="ARBA00023152"/>
    </source>
</evidence>
<dbReference type="Gene3D" id="3.20.20.60">
    <property type="entry name" value="Phosphoenolpyruvate-binding domains"/>
    <property type="match status" value="1"/>
</dbReference>
<feature type="domain" description="PEP-utilising enzyme mobile" evidence="20">
    <location>
        <begin position="507"/>
        <end position="577"/>
    </location>
</feature>
<dbReference type="RefSeq" id="WP_058264723.1">
    <property type="nucleotide sequence ID" value="NZ_FMYN01000001.1"/>
</dbReference>
<keyword evidence="16 22" id="KW-0670">Pyruvate</keyword>
<accession>A0A0V8GJ85</accession>
<reference evidence="22 24" key="1">
    <citation type="journal article" date="2015" name="Int. J. Syst. Evol. Microbiol.">
        <title>Exiguobacterium enclense sp. nov., isolated from sediment.</title>
        <authorList>
            <person name="Dastager S.G."/>
            <person name="Mawlankar R."/>
            <person name="Sonalkar V.V."/>
            <person name="Thorat M.N."/>
            <person name="Mual P."/>
            <person name="Verma A."/>
            <person name="Krishnamurthi S."/>
            <person name="Tang S.K."/>
            <person name="Li W.J."/>
        </authorList>
    </citation>
    <scope>NUCLEOTIDE SEQUENCE [LARGE SCALE GENOMIC DNA]</scope>
    <source>
        <strain evidence="22 24">NIO-1109</strain>
    </source>
</reference>
<evidence type="ECO:0000256" key="10">
    <source>
        <dbReference type="ARBA" id="ARBA00022741"/>
    </source>
</evidence>
<dbReference type="InterPro" id="IPR040442">
    <property type="entry name" value="Pyrv_kinase-like_dom_sf"/>
</dbReference>
<evidence type="ECO:0000256" key="4">
    <source>
        <dbReference type="ARBA" id="ARBA00006237"/>
    </source>
</evidence>
<keyword evidence="12" id="KW-0067">ATP-binding</keyword>
<comment type="cofactor">
    <cofactor evidence="1">
        <name>Mg(2+)</name>
        <dbReference type="ChEBI" id="CHEBI:18420"/>
    </cofactor>
</comment>
<evidence type="ECO:0000313" key="25">
    <source>
        <dbReference type="Proteomes" id="UP000072605"/>
    </source>
</evidence>
<dbReference type="EMBL" id="LDQV01000025">
    <property type="protein sequence ID" value="KTR26190.1"/>
    <property type="molecule type" value="Genomic_DNA"/>
</dbReference>
<evidence type="ECO:0000256" key="14">
    <source>
        <dbReference type="ARBA" id="ARBA00022958"/>
    </source>
</evidence>
<evidence type="ECO:0000259" key="20">
    <source>
        <dbReference type="Pfam" id="PF00391"/>
    </source>
</evidence>
<keyword evidence="9" id="KW-0479">Metal-binding</keyword>
<reference evidence="23 25" key="2">
    <citation type="journal article" date="2016" name="Front. Microbiol.">
        <title>Genomic Resource of Rice Seed Associated Bacteria.</title>
        <authorList>
            <person name="Midha S."/>
            <person name="Bansal K."/>
            <person name="Sharma S."/>
            <person name="Kumar N."/>
            <person name="Patil P.P."/>
            <person name="Chaudhry V."/>
            <person name="Patil P.B."/>
        </authorList>
    </citation>
    <scope>NUCLEOTIDE SEQUENCE [LARGE SCALE GENOMIC DNA]</scope>
    <source>
        <strain evidence="23 25">RSA11</strain>
    </source>
</reference>
<dbReference type="InterPro" id="IPR015813">
    <property type="entry name" value="Pyrv/PenolPyrv_kinase-like_dom"/>
</dbReference>
<evidence type="ECO:0000256" key="9">
    <source>
        <dbReference type="ARBA" id="ARBA00022723"/>
    </source>
</evidence>
<feature type="domain" description="Pyruvate kinase C-terminal" evidence="21">
    <location>
        <begin position="358"/>
        <end position="472"/>
    </location>
</feature>
<organism evidence="22 24">
    <name type="scientific">Exiguobacterium indicum</name>
    <dbReference type="NCBI Taxonomy" id="296995"/>
    <lineage>
        <taxon>Bacteria</taxon>
        <taxon>Bacillati</taxon>
        <taxon>Bacillota</taxon>
        <taxon>Bacilli</taxon>
        <taxon>Bacillales</taxon>
        <taxon>Bacillales Family XII. Incertae Sedis</taxon>
        <taxon>Exiguobacterium</taxon>
    </lineage>
</organism>
<dbReference type="UniPathway" id="UPA00109">
    <property type="reaction ID" value="UER00188"/>
</dbReference>
<comment type="pathway">
    <text evidence="3 18">Carbohydrate degradation; glycolysis; pyruvate from D-glyceraldehyde 3-phosphate: step 5/5.</text>
</comment>
<dbReference type="FunFam" id="3.20.20.60:FF:000001">
    <property type="entry name" value="Pyruvate kinase"/>
    <property type="match status" value="1"/>
</dbReference>
<feature type="domain" description="Pyruvate kinase barrel" evidence="19">
    <location>
        <begin position="1"/>
        <end position="325"/>
    </location>
</feature>
<evidence type="ECO:0000256" key="12">
    <source>
        <dbReference type="ARBA" id="ARBA00022840"/>
    </source>
</evidence>
<keyword evidence="8 18" id="KW-0808">Transferase</keyword>
<dbReference type="InterPro" id="IPR008279">
    <property type="entry name" value="PEP-util_enz_mobile_dom"/>
</dbReference>
<dbReference type="NCBIfam" id="TIGR01064">
    <property type="entry name" value="pyruv_kin"/>
    <property type="match status" value="1"/>
</dbReference>
<dbReference type="EC" id="2.7.1.40" evidence="6 17"/>
<gene>
    <name evidence="22" type="ORF">AS033_02845</name>
    <name evidence="23" type="ORF">RSA11_10785</name>
</gene>
<evidence type="ECO:0000256" key="11">
    <source>
        <dbReference type="ARBA" id="ARBA00022777"/>
    </source>
</evidence>
<dbReference type="EMBL" id="LNQL01000001">
    <property type="protein sequence ID" value="KSU50334.1"/>
    <property type="molecule type" value="Genomic_DNA"/>
</dbReference>
<evidence type="ECO:0000256" key="18">
    <source>
        <dbReference type="RuleBase" id="RU000504"/>
    </source>
</evidence>
<dbReference type="Gene3D" id="3.40.1380.20">
    <property type="entry name" value="Pyruvate kinase, C-terminal domain"/>
    <property type="match status" value="1"/>
</dbReference>
<evidence type="ECO:0000256" key="1">
    <source>
        <dbReference type="ARBA" id="ARBA00001946"/>
    </source>
</evidence>
<evidence type="ECO:0000256" key="5">
    <source>
        <dbReference type="ARBA" id="ARBA00008663"/>
    </source>
</evidence>
<dbReference type="Pfam" id="PF02887">
    <property type="entry name" value="PK_C"/>
    <property type="match status" value="1"/>
</dbReference>
<evidence type="ECO:0000259" key="19">
    <source>
        <dbReference type="Pfam" id="PF00224"/>
    </source>
</evidence>
<keyword evidence="13 18" id="KW-0460">Magnesium</keyword>
<keyword evidence="15 18" id="KW-0324">Glycolysis</keyword>
<evidence type="ECO:0000256" key="7">
    <source>
        <dbReference type="ARBA" id="ARBA00018587"/>
    </source>
</evidence>
<evidence type="ECO:0000313" key="22">
    <source>
        <dbReference type="EMBL" id="KSU50334.1"/>
    </source>
</evidence>
<dbReference type="AlphaFoldDB" id="A0A0V8GJ85"/>
<dbReference type="PANTHER" id="PTHR11817">
    <property type="entry name" value="PYRUVATE KINASE"/>
    <property type="match status" value="1"/>
</dbReference>
<dbReference type="NCBIfam" id="NF004978">
    <property type="entry name" value="PRK06354.1"/>
    <property type="match status" value="1"/>
</dbReference>
<keyword evidence="10" id="KW-0547">Nucleotide-binding</keyword>
<evidence type="ECO:0000259" key="21">
    <source>
        <dbReference type="Pfam" id="PF02887"/>
    </source>
</evidence>
<keyword evidence="14" id="KW-0630">Potassium</keyword>
<evidence type="ECO:0000256" key="2">
    <source>
        <dbReference type="ARBA" id="ARBA00001958"/>
    </source>
</evidence>
<dbReference type="GO" id="GO:0016301">
    <property type="term" value="F:kinase activity"/>
    <property type="evidence" value="ECO:0007669"/>
    <property type="project" value="UniProtKB-KW"/>
</dbReference>
<dbReference type="SUPFAM" id="SSF52009">
    <property type="entry name" value="Phosphohistidine domain"/>
    <property type="match status" value="1"/>
</dbReference>
<comment type="caution">
    <text evidence="22">The sequence shown here is derived from an EMBL/GenBank/DDBJ whole genome shotgun (WGS) entry which is preliminary data.</text>
</comment>
<dbReference type="InterPro" id="IPR036637">
    <property type="entry name" value="Phosphohistidine_dom_sf"/>
</dbReference>
<dbReference type="Pfam" id="PF00391">
    <property type="entry name" value="PEP-utilizers"/>
    <property type="match status" value="1"/>
</dbReference>
<dbReference type="Pfam" id="PF00224">
    <property type="entry name" value="PK"/>
    <property type="match status" value="1"/>
</dbReference>
<sequence length="582" mass="62745">MRRTKIVCTIGPASEKRLPEMIEAGMNVARLNFSHGDYEEHGARITDIRRAAKEANKIVTILLDTKGPEIRTHSFEEGKALLARGQEVIIVSGDANEIVGTKDKFSVTYEGLYDDVEVGSMIMLDDGLIGLRVTEKLPNRELRCSIENEGVIKTKKGVNLPNVKVNLPALTEKDIADIEFGIKSDIDLIAASFVRRASDVVAIRQLLEKNNASHIKIFPKIENQEGVDNIEEILAISDGLMVARGDLGIEIPTEEVTPTQKDLIKLCNDFGKPVITATQMLDSMQRFPRPTRAEASDVANAILDGTDAIMLSGETAAGDYPIESVQMMHSIAKRTEKMLDYKLLLKDRQTRSEHTVTDAIAQAVTHTAINLDAKAILTPTQSGYTAARISKYRPEPNIVAVTPSARVARQLNIVWGVYPIVVDHLSDNTDDMLTLAADTAKDAGFVTDGDLVVISAGIPALTAGTTNMLKIHIVGKEIANGRGIGERGVVGEVVIANNAEEANAKAKPGMILVTNSTDRDMMPAIEMAAAMITVDGGLTSHAGIVGPSLGKPVIVGVEDALTVFKDGQMISIDPLTGKLYNA</sequence>
<evidence type="ECO:0000256" key="17">
    <source>
        <dbReference type="NCBIfam" id="TIGR01064"/>
    </source>
</evidence>
<dbReference type="Proteomes" id="UP000053797">
    <property type="component" value="Unassembled WGS sequence"/>
</dbReference>
<dbReference type="Gene3D" id="3.50.30.10">
    <property type="entry name" value="Phosphohistidine domain"/>
    <property type="match status" value="1"/>
</dbReference>
<proteinExistence type="inferred from homology"/>
<evidence type="ECO:0000256" key="13">
    <source>
        <dbReference type="ARBA" id="ARBA00022842"/>
    </source>
</evidence>
<dbReference type="Proteomes" id="UP000072605">
    <property type="component" value="Unassembled WGS sequence"/>
</dbReference>
<protein>
    <recommendedName>
        <fullName evidence="7 17">Pyruvate kinase</fullName>
        <ecNumber evidence="6 17">2.7.1.40</ecNumber>
    </recommendedName>
</protein>
<comment type="similarity">
    <text evidence="4">In the C-terminal section; belongs to the PEP-utilizing enzyme family.</text>
</comment>
<dbReference type="InterPro" id="IPR015795">
    <property type="entry name" value="Pyrv_Knase_C"/>
</dbReference>
<evidence type="ECO:0000313" key="23">
    <source>
        <dbReference type="EMBL" id="KTR26190.1"/>
    </source>
</evidence>
<comment type="cofactor">
    <cofactor evidence="2">
        <name>K(+)</name>
        <dbReference type="ChEBI" id="CHEBI:29103"/>
    </cofactor>
</comment>
<dbReference type="GO" id="GO:0000287">
    <property type="term" value="F:magnesium ion binding"/>
    <property type="evidence" value="ECO:0007669"/>
    <property type="project" value="UniProtKB-UniRule"/>
</dbReference>
<dbReference type="Gene3D" id="2.40.33.10">
    <property type="entry name" value="PK beta-barrel domain-like"/>
    <property type="match status" value="1"/>
</dbReference>
<evidence type="ECO:0000256" key="6">
    <source>
        <dbReference type="ARBA" id="ARBA00012142"/>
    </source>
</evidence>
<keyword evidence="11 18" id="KW-0418">Kinase</keyword>
<dbReference type="SUPFAM" id="SSF52935">
    <property type="entry name" value="PK C-terminal domain-like"/>
    <property type="match status" value="1"/>
</dbReference>
<dbReference type="OrthoDB" id="9812123at2"/>
<dbReference type="SUPFAM" id="SSF50800">
    <property type="entry name" value="PK beta-barrel domain-like"/>
    <property type="match status" value="1"/>
</dbReference>
<comment type="catalytic activity">
    <reaction evidence="18">
        <text>pyruvate + ATP = phosphoenolpyruvate + ADP + H(+)</text>
        <dbReference type="Rhea" id="RHEA:18157"/>
        <dbReference type="ChEBI" id="CHEBI:15361"/>
        <dbReference type="ChEBI" id="CHEBI:15378"/>
        <dbReference type="ChEBI" id="CHEBI:30616"/>
        <dbReference type="ChEBI" id="CHEBI:58702"/>
        <dbReference type="ChEBI" id="CHEBI:456216"/>
        <dbReference type="EC" id="2.7.1.40"/>
    </reaction>
</comment>
<dbReference type="PRINTS" id="PR01050">
    <property type="entry name" value="PYRUVTKNASE"/>
</dbReference>